<evidence type="ECO:0000313" key="2">
    <source>
        <dbReference type="EMBL" id="TWT47842.1"/>
    </source>
</evidence>
<sequence>MVNRVVSYSLAMLVLGIVSCVEAGSPKRGWAGSSALDHNASNASWYYRWWHTIPSDASGTLSEFIPLIKYPNNIQTKVSSVAALPNVDTLLVLNEPERPDQSNTTVMEALDIWPVVQAGLPTHKLVSPGVSDNAAGIDWLTDFMNEVELRNANANPADDLRVDAIAFHWYGASSPNAVSAANSFLNRVDWYHTQFNRPVWITEFAMHDWEENDPTQAMIEANAQFLSIVIPELESRSYVERYSYYNWFDDAMVFESPNNMPTVIGDQYVDTALPGTIRDLAGVSLGTDIGYLRGGEITNTGAALPLAMRALDALGGVSKISGVTDWSLSDRRDTYTRVRPGATLRKTGSNTINLTGVLELDGNLEVIEGVLSLQSNSPSGTGGAIRVKENATLQIVAGRNLFTVAARPFQSAGTVEGAIRFSSGASVTADGPAPTFTSNVTVEGSVFDIGGAGFTVATSFLAPVTTQLRLDYDAANDAPGDNLWNDATGSADSLTFGSVASPITVADSAFPGVTAAYLTAPIGGASGLNQFFEGGGPRSRQDATFEVVFRVDNAAAGSDQVLLEVGGAARGVAFVLNNNQLTFNVDGDGNDINLTTAVAQGWNHAVGVIDLETGGDSVTLFINGQAAGTLSGQSIVDWSGGNLSGLGAGSSSATGVSSGLGAPFHGAVANARYYENYKFSAADALQNYEALTTAPLLSPTEALVQGTFSIDTTSELRLDLGDAGAADKLTVDGAFSVVGTALSVNYVGQTPLAAGNSFDLFDYTTANLSFGVVTLPTLDPTLRWRLDGLMIDGSIQVVLAGDLNADGFVDIADYTVWRDSLDQSVTRFTAGDSNGDGLVDQLDLAEWQNNYGASLFGTAQAVPEPGCLGAILATAVAFMRGRRR</sequence>
<gene>
    <name evidence="2" type="ORF">Pla111_14670</name>
</gene>
<dbReference type="GO" id="GO:0071966">
    <property type="term" value="P:fungal-type cell wall polysaccharide metabolic process"/>
    <property type="evidence" value="ECO:0007669"/>
    <property type="project" value="TreeGrafter"/>
</dbReference>
<dbReference type="OrthoDB" id="230139at2"/>
<feature type="domain" description="Asl1-like glycosyl hydrolase catalytic" evidence="1">
    <location>
        <begin position="35"/>
        <end position="249"/>
    </location>
</feature>
<proteinExistence type="predicted"/>
<dbReference type="PROSITE" id="PS00018">
    <property type="entry name" value="EF_HAND_1"/>
    <property type="match status" value="1"/>
</dbReference>
<evidence type="ECO:0000313" key="3">
    <source>
        <dbReference type="Proteomes" id="UP000318995"/>
    </source>
</evidence>
<dbReference type="PANTHER" id="PTHR34154:SF3">
    <property type="entry name" value="ALKALI-SENSITIVE LINKAGE PROTEIN 1"/>
    <property type="match status" value="1"/>
</dbReference>
<dbReference type="InterPro" id="IPR036439">
    <property type="entry name" value="Dockerin_dom_sf"/>
</dbReference>
<dbReference type="PANTHER" id="PTHR34154">
    <property type="entry name" value="ALKALI-SENSITIVE LINKAGE PROTEIN 1"/>
    <property type="match status" value="1"/>
</dbReference>
<dbReference type="InterPro" id="IPR053183">
    <property type="entry name" value="ASL1"/>
</dbReference>
<dbReference type="SUPFAM" id="SSF49899">
    <property type="entry name" value="Concanavalin A-like lectins/glucanases"/>
    <property type="match status" value="1"/>
</dbReference>
<dbReference type="Pfam" id="PF13385">
    <property type="entry name" value="Laminin_G_3"/>
    <property type="match status" value="1"/>
</dbReference>
<accession>A0A5C5WDS4</accession>
<dbReference type="Gene3D" id="1.10.1330.10">
    <property type="entry name" value="Dockerin domain"/>
    <property type="match status" value="1"/>
</dbReference>
<dbReference type="GO" id="GO:0016787">
    <property type="term" value="F:hydrolase activity"/>
    <property type="evidence" value="ECO:0007669"/>
    <property type="project" value="UniProtKB-KW"/>
</dbReference>
<dbReference type="Pfam" id="PF11790">
    <property type="entry name" value="Glyco_hydro_cc"/>
    <property type="match status" value="1"/>
</dbReference>
<dbReference type="InterPro" id="IPR024655">
    <property type="entry name" value="Asl1_glyco_hydro_catalytic"/>
</dbReference>
<dbReference type="SUPFAM" id="SSF63446">
    <property type="entry name" value="Type I dockerin domain"/>
    <property type="match status" value="1"/>
</dbReference>
<organism evidence="2 3">
    <name type="scientific">Botrimarina hoheduenensis</name>
    <dbReference type="NCBI Taxonomy" id="2528000"/>
    <lineage>
        <taxon>Bacteria</taxon>
        <taxon>Pseudomonadati</taxon>
        <taxon>Planctomycetota</taxon>
        <taxon>Planctomycetia</taxon>
        <taxon>Pirellulales</taxon>
        <taxon>Lacipirellulaceae</taxon>
        <taxon>Botrimarina</taxon>
    </lineage>
</organism>
<keyword evidence="3" id="KW-1185">Reference proteome</keyword>
<dbReference type="InterPro" id="IPR018247">
    <property type="entry name" value="EF_Hand_1_Ca_BS"/>
</dbReference>
<dbReference type="Gene3D" id="2.60.120.200">
    <property type="match status" value="1"/>
</dbReference>
<reference evidence="2 3" key="1">
    <citation type="submission" date="2019-02" db="EMBL/GenBank/DDBJ databases">
        <title>Deep-cultivation of Planctomycetes and their phenomic and genomic characterization uncovers novel biology.</title>
        <authorList>
            <person name="Wiegand S."/>
            <person name="Jogler M."/>
            <person name="Boedeker C."/>
            <person name="Pinto D."/>
            <person name="Vollmers J."/>
            <person name="Rivas-Marin E."/>
            <person name="Kohn T."/>
            <person name="Peeters S.H."/>
            <person name="Heuer A."/>
            <person name="Rast P."/>
            <person name="Oberbeckmann S."/>
            <person name="Bunk B."/>
            <person name="Jeske O."/>
            <person name="Meyerdierks A."/>
            <person name="Storesund J.E."/>
            <person name="Kallscheuer N."/>
            <person name="Luecker S."/>
            <person name="Lage O.M."/>
            <person name="Pohl T."/>
            <person name="Merkel B.J."/>
            <person name="Hornburger P."/>
            <person name="Mueller R.-W."/>
            <person name="Bruemmer F."/>
            <person name="Labrenz M."/>
            <person name="Spormann A.M."/>
            <person name="Op Den Camp H."/>
            <person name="Overmann J."/>
            <person name="Amann R."/>
            <person name="Jetten M.S.M."/>
            <person name="Mascher T."/>
            <person name="Medema M.H."/>
            <person name="Devos D.P."/>
            <person name="Kaster A.-K."/>
            <person name="Ovreas L."/>
            <person name="Rohde M."/>
            <person name="Galperin M.Y."/>
            <person name="Jogler C."/>
        </authorList>
    </citation>
    <scope>NUCLEOTIDE SEQUENCE [LARGE SCALE GENOMIC DNA]</scope>
    <source>
        <strain evidence="2 3">Pla111</strain>
    </source>
</reference>
<dbReference type="PROSITE" id="PS51257">
    <property type="entry name" value="PROKAR_LIPOPROTEIN"/>
    <property type="match status" value="1"/>
</dbReference>
<name>A0A5C5WDS4_9BACT</name>
<dbReference type="AlphaFoldDB" id="A0A5C5WDS4"/>
<comment type="caution">
    <text evidence="2">The sequence shown here is derived from an EMBL/GenBank/DDBJ whole genome shotgun (WGS) entry which is preliminary data.</text>
</comment>
<dbReference type="InterPro" id="IPR017853">
    <property type="entry name" value="GH"/>
</dbReference>
<dbReference type="RefSeq" id="WP_146572726.1">
    <property type="nucleotide sequence ID" value="NZ_SJPH01000002.1"/>
</dbReference>
<dbReference type="EMBL" id="SJPH01000002">
    <property type="protein sequence ID" value="TWT47842.1"/>
    <property type="molecule type" value="Genomic_DNA"/>
</dbReference>
<evidence type="ECO:0000259" key="1">
    <source>
        <dbReference type="Pfam" id="PF11790"/>
    </source>
</evidence>
<dbReference type="Proteomes" id="UP000318995">
    <property type="component" value="Unassembled WGS sequence"/>
</dbReference>
<dbReference type="InterPro" id="IPR013320">
    <property type="entry name" value="ConA-like_dom_sf"/>
</dbReference>
<dbReference type="Gene3D" id="3.20.20.80">
    <property type="entry name" value="Glycosidases"/>
    <property type="match status" value="1"/>
</dbReference>
<dbReference type="GO" id="GO:0000272">
    <property type="term" value="P:polysaccharide catabolic process"/>
    <property type="evidence" value="ECO:0007669"/>
    <property type="project" value="InterPro"/>
</dbReference>
<dbReference type="SUPFAM" id="SSF51445">
    <property type="entry name" value="(Trans)glycosidases"/>
    <property type="match status" value="1"/>
</dbReference>
<keyword evidence="2" id="KW-0378">Hydrolase</keyword>
<protein>
    <submittedName>
        <fullName evidence="2">Glycosyl hydrolase catalytic core</fullName>
    </submittedName>
</protein>